<proteinExistence type="predicted"/>
<dbReference type="Proteomes" id="UP000654075">
    <property type="component" value="Unassembled WGS sequence"/>
</dbReference>
<name>A0A813EWX8_POLGL</name>
<gene>
    <name evidence="2" type="ORF">PGLA1383_LOCUS23000</name>
</gene>
<dbReference type="AlphaFoldDB" id="A0A813EWX8"/>
<keyword evidence="3" id="KW-1185">Reference proteome</keyword>
<accession>A0A813EWX8</accession>
<feature type="non-terminal residue" evidence="2">
    <location>
        <position position="143"/>
    </location>
</feature>
<comment type="caution">
    <text evidence="2">The sequence shown here is derived from an EMBL/GenBank/DDBJ whole genome shotgun (WGS) entry which is preliminary data.</text>
</comment>
<reference evidence="2" key="1">
    <citation type="submission" date="2021-02" db="EMBL/GenBank/DDBJ databases">
        <authorList>
            <person name="Dougan E. K."/>
            <person name="Rhodes N."/>
            <person name="Thang M."/>
            <person name="Chan C."/>
        </authorList>
    </citation>
    <scope>NUCLEOTIDE SEQUENCE</scope>
</reference>
<feature type="region of interest" description="Disordered" evidence="1">
    <location>
        <begin position="18"/>
        <end position="79"/>
    </location>
</feature>
<feature type="non-terminal residue" evidence="2">
    <location>
        <position position="1"/>
    </location>
</feature>
<organism evidence="2 3">
    <name type="scientific">Polarella glacialis</name>
    <name type="common">Dinoflagellate</name>
    <dbReference type="NCBI Taxonomy" id="89957"/>
    <lineage>
        <taxon>Eukaryota</taxon>
        <taxon>Sar</taxon>
        <taxon>Alveolata</taxon>
        <taxon>Dinophyceae</taxon>
        <taxon>Suessiales</taxon>
        <taxon>Suessiaceae</taxon>
        <taxon>Polarella</taxon>
    </lineage>
</organism>
<dbReference type="EMBL" id="CAJNNV010017033">
    <property type="protein sequence ID" value="CAE8604856.1"/>
    <property type="molecule type" value="Genomic_DNA"/>
</dbReference>
<evidence type="ECO:0000313" key="2">
    <source>
        <dbReference type="EMBL" id="CAE8604856.1"/>
    </source>
</evidence>
<evidence type="ECO:0000313" key="3">
    <source>
        <dbReference type="Proteomes" id="UP000654075"/>
    </source>
</evidence>
<evidence type="ECO:0000256" key="1">
    <source>
        <dbReference type="SAM" id="MobiDB-lite"/>
    </source>
</evidence>
<sequence>AEPQMGCVQAQHVDEGEIRVRPQESQPSCCLRSSGAQKAKQGNVGSLGDGLARLGLTGGLEDHGRSSSSRSPERQQMKPWELALAPIGSALEAQELRRPLVWWRSECALWNSEAVTLEEELTLKTGWASRCSTLRELPVEGVL</sequence>
<feature type="compositionally biased region" description="Basic and acidic residues" evidence="1">
    <location>
        <begin position="60"/>
        <end position="76"/>
    </location>
</feature>
<protein>
    <submittedName>
        <fullName evidence="2">Uncharacterized protein</fullName>
    </submittedName>
</protein>